<organism evidence="2 3">
    <name type="scientific">Candidatus Niyogibacteria bacterium RIFCSPLOWO2_12_FULL_41_13</name>
    <dbReference type="NCBI Taxonomy" id="1801726"/>
    <lineage>
        <taxon>Bacteria</taxon>
        <taxon>Candidatus Niyogiibacteriota</taxon>
    </lineage>
</organism>
<dbReference type="STRING" id="1801726.A3H02_02115"/>
<gene>
    <name evidence="2" type="ORF">A3H02_02115</name>
</gene>
<name>A0A1G2F441_9BACT</name>
<feature type="transmembrane region" description="Helical" evidence="1">
    <location>
        <begin position="22"/>
        <end position="43"/>
    </location>
</feature>
<proteinExistence type="predicted"/>
<keyword evidence="1" id="KW-1133">Transmembrane helix</keyword>
<accession>A0A1G2F441</accession>
<reference evidence="2 3" key="1">
    <citation type="journal article" date="2016" name="Nat. Commun.">
        <title>Thousands of microbial genomes shed light on interconnected biogeochemical processes in an aquifer system.</title>
        <authorList>
            <person name="Anantharaman K."/>
            <person name="Brown C.T."/>
            <person name="Hug L.A."/>
            <person name="Sharon I."/>
            <person name="Castelle C.J."/>
            <person name="Probst A.J."/>
            <person name="Thomas B.C."/>
            <person name="Singh A."/>
            <person name="Wilkins M.J."/>
            <person name="Karaoz U."/>
            <person name="Brodie E.L."/>
            <person name="Williams K.H."/>
            <person name="Hubbard S.S."/>
            <person name="Banfield J.F."/>
        </authorList>
    </citation>
    <scope>NUCLEOTIDE SEQUENCE [LARGE SCALE GENOMIC DNA]</scope>
</reference>
<dbReference type="Proteomes" id="UP000176787">
    <property type="component" value="Unassembled WGS sequence"/>
</dbReference>
<protein>
    <submittedName>
        <fullName evidence="2">Uncharacterized protein</fullName>
    </submittedName>
</protein>
<keyword evidence="1" id="KW-0472">Membrane</keyword>
<evidence type="ECO:0000313" key="2">
    <source>
        <dbReference type="EMBL" id="OGZ32753.1"/>
    </source>
</evidence>
<dbReference type="EMBL" id="MHMS01000002">
    <property type="protein sequence ID" value="OGZ32753.1"/>
    <property type="molecule type" value="Genomic_DNA"/>
</dbReference>
<keyword evidence="1" id="KW-0812">Transmembrane</keyword>
<evidence type="ECO:0000256" key="1">
    <source>
        <dbReference type="SAM" id="Phobius"/>
    </source>
</evidence>
<comment type="caution">
    <text evidence="2">The sequence shown here is derived from an EMBL/GenBank/DDBJ whole genome shotgun (WGS) entry which is preliminary data.</text>
</comment>
<evidence type="ECO:0000313" key="3">
    <source>
        <dbReference type="Proteomes" id="UP000176787"/>
    </source>
</evidence>
<dbReference type="AlphaFoldDB" id="A0A1G2F441"/>
<sequence length="113" mass="13248">MLCFTTYYPVESQAKSFSSKKAIFLILIFGIFALSFAYLYFIWQGIEYGYNQKYLQREIQNILVSYQQLDSERLNKLSGLNEDVFKNLGLIEAKNPKFVKAQIFVAEVFSKMR</sequence>